<dbReference type="Gene3D" id="2.120.10.30">
    <property type="entry name" value="TolB, C-terminal domain"/>
    <property type="match status" value="1"/>
</dbReference>
<dbReference type="InterPro" id="IPR051262">
    <property type="entry name" value="SMP-30/CGR1_Lactonase"/>
</dbReference>
<name>A0ABZ2L7M1_9BACT</name>
<dbReference type="InterPro" id="IPR013658">
    <property type="entry name" value="SGL"/>
</dbReference>
<dbReference type="RefSeq" id="WP_394836001.1">
    <property type="nucleotide sequence ID" value="NZ_CP089929.1"/>
</dbReference>
<organism evidence="3 4">
    <name type="scientific">Pendulispora rubella</name>
    <dbReference type="NCBI Taxonomy" id="2741070"/>
    <lineage>
        <taxon>Bacteria</taxon>
        <taxon>Pseudomonadati</taxon>
        <taxon>Myxococcota</taxon>
        <taxon>Myxococcia</taxon>
        <taxon>Myxococcales</taxon>
        <taxon>Sorangiineae</taxon>
        <taxon>Pendulisporaceae</taxon>
        <taxon>Pendulispora</taxon>
    </lineage>
</organism>
<dbReference type="InterPro" id="IPR011042">
    <property type="entry name" value="6-blade_b-propeller_TolB-like"/>
</dbReference>
<evidence type="ECO:0000259" key="2">
    <source>
        <dbReference type="Pfam" id="PF08450"/>
    </source>
</evidence>
<keyword evidence="1" id="KW-0378">Hydrolase</keyword>
<dbReference type="EMBL" id="CP089983">
    <property type="protein sequence ID" value="WXB06355.1"/>
    <property type="molecule type" value="Genomic_DNA"/>
</dbReference>
<evidence type="ECO:0000256" key="1">
    <source>
        <dbReference type="ARBA" id="ARBA00022801"/>
    </source>
</evidence>
<sequence>MFEQIRRPWPFALALVGGLMAGCSDSTSDDFTSFELPGNDFFPEGIARMRDGTLFVGSLTEGAIVRLGPGRQQPESFVPSGPAGQRALTSAAGMVADEDLGILWVCDSAMRSSLPSAVVGIALNDGHVAVRHSFPAPQGLCNDVALDGEGNLYATDSNAPRILRIATGAKLTEGEASAWTTDPRWVVGPGQFGLNGIAWAKGNLYVAHTQNNALYRIPIDAAGSAGAAAALLLDRKPNGLDGLKVAADGSLAFVEGFANQLVRVALPGDDTGTLTVLAPGLDQPTTFALFDGGAWVVEGQLLHLFGQDPTPPHLPFRVVWKSF</sequence>
<accession>A0ABZ2L7M1</accession>
<dbReference type="PROSITE" id="PS51257">
    <property type="entry name" value="PROKAR_LIPOPROTEIN"/>
    <property type="match status" value="1"/>
</dbReference>
<dbReference type="PANTHER" id="PTHR47572">
    <property type="entry name" value="LIPOPROTEIN-RELATED"/>
    <property type="match status" value="1"/>
</dbReference>
<gene>
    <name evidence="3" type="ORF">LVJ94_03725</name>
</gene>
<evidence type="ECO:0000313" key="3">
    <source>
        <dbReference type="EMBL" id="WXB06355.1"/>
    </source>
</evidence>
<reference evidence="3" key="1">
    <citation type="submission" date="2021-12" db="EMBL/GenBank/DDBJ databases">
        <title>Discovery of the Pendulisporaceae a myxobacterial family with distinct sporulation behavior and unique specialized metabolism.</title>
        <authorList>
            <person name="Garcia R."/>
            <person name="Popoff A."/>
            <person name="Bader C.D."/>
            <person name="Loehr J."/>
            <person name="Walesch S."/>
            <person name="Walt C."/>
            <person name="Boldt J."/>
            <person name="Bunk B."/>
            <person name="Haeckl F.J.F.P.J."/>
            <person name="Gunesch A.P."/>
            <person name="Birkelbach J."/>
            <person name="Nuebel U."/>
            <person name="Pietschmann T."/>
            <person name="Bach T."/>
            <person name="Mueller R."/>
        </authorList>
    </citation>
    <scope>NUCLEOTIDE SEQUENCE</scope>
    <source>
        <strain evidence="3">MSr11367</strain>
    </source>
</reference>
<feature type="domain" description="SMP-30/Gluconolactonase/LRE-like region" evidence="2">
    <location>
        <begin position="42"/>
        <end position="288"/>
    </location>
</feature>
<dbReference type="Proteomes" id="UP001374803">
    <property type="component" value="Chromosome"/>
</dbReference>
<keyword evidence="4" id="KW-1185">Reference proteome</keyword>
<proteinExistence type="predicted"/>
<dbReference type="SUPFAM" id="SSF63829">
    <property type="entry name" value="Calcium-dependent phosphotriesterase"/>
    <property type="match status" value="1"/>
</dbReference>
<dbReference type="PANTHER" id="PTHR47572:SF4">
    <property type="entry name" value="LACTONASE DRP35"/>
    <property type="match status" value="1"/>
</dbReference>
<protein>
    <submittedName>
        <fullName evidence="3">SMP-30/gluconolactonase/LRE family protein</fullName>
    </submittedName>
</protein>
<evidence type="ECO:0000313" key="4">
    <source>
        <dbReference type="Proteomes" id="UP001374803"/>
    </source>
</evidence>
<dbReference type="Pfam" id="PF08450">
    <property type="entry name" value="SGL"/>
    <property type="match status" value="1"/>
</dbReference>